<reference evidence="2 4" key="1">
    <citation type="submission" date="2018-09" db="EMBL/GenBank/DDBJ databases">
        <title>Murine metabolic-syndrome-specific gut microbial biobank.</title>
        <authorList>
            <person name="Liu C."/>
        </authorList>
    </citation>
    <scope>NUCLEOTIDE SEQUENCE [LARGE SCALE GENOMIC DNA]</scope>
    <source>
        <strain evidence="2 4">8-P5</strain>
    </source>
</reference>
<dbReference type="RefSeq" id="WP_121735599.1">
    <property type="nucleotide sequence ID" value="NZ_QXXG01000009.1"/>
</dbReference>
<dbReference type="Proteomes" id="UP000310032">
    <property type="component" value="Unassembled WGS sequence"/>
</dbReference>
<evidence type="ECO:0000313" key="5">
    <source>
        <dbReference type="Proteomes" id="UP000310032"/>
    </source>
</evidence>
<evidence type="ECO:0000259" key="1">
    <source>
        <dbReference type="Pfam" id="PF08800"/>
    </source>
</evidence>
<dbReference type="EMBL" id="RAYI01000011">
    <property type="protein sequence ID" value="RLT73975.1"/>
    <property type="molecule type" value="Genomic_DNA"/>
</dbReference>
<dbReference type="Proteomes" id="UP000278164">
    <property type="component" value="Unassembled WGS sequence"/>
</dbReference>
<protein>
    <submittedName>
        <fullName evidence="2">Virulence protein E</fullName>
    </submittedName>
</protein>
<dbReference type="EMBL" id="SRYM01000032">
    <property type="protein sequence ID" value="TGY56739.1"/>
    <property type="molecule type" value="Genomic_DNA"/>
</dbReference>
<name>A0A3L7ZPZ8_PARDI</name>
<organism evidence="2 4">
    <name type="scientific">Parabacteroides distasonis</name>
    <dbReference type="NCBI Taxonomy" id="823"/>
    <lineage>
        <taxon>Bacteria</taxon>
        <taxon>Pseudomonadati</taxon>
        <taxon>Bacteroidota</taxon>
        <taxon>Bacteroidia</taxon>
        <taxon>Bacteroidales</taxon>
        <taxon>Tannerellaceae</taxon>
        <taxon>Parabacteroides</taxon>
    </lineage>
</organism>
<evidence type="ECO:0000313" key="3">
    <source>
        <dbReference type="EMBL" id="TGY56739.1"/>
    </source>
</evidence>
<dbReference type="AlphaFoldDB" id="A0A3L7ZPZ8"/>
<accession>A0A3L7ZPZ8</accession>
<dbReference type="OrthoDB" id="2781056at2"/>
<feature type="domain" description="BT4734-like N-terminal" evidence="1">
    <location>
        <begin position="58"/>
        <end position="183"/>
    </location>
</feature>
<comment type="caution">
    <text evidence="2">The sequence shown here is derived from an EMBL/GenBank/DDBJ whole genome shotgun (WGS) entry which is preliminary data.</text>
</comment>
<gene>
    <name evidence="2" type="ORF">D7V78_06995</name>
    <name evidence="3" type="ORF">E5342_11510</name>
</gene>
<dbReference type="InterPro" id="IPR014907">
    <property type="entry name" value="BT4734-like_N"/>
</dbReference>
<proteinExistence type="predicted"/>
<evidence type="ECO:0000313" key="4">
    <source>
        <dbReference type="Proteomes" id="UP000278164"/>
    </source>
</evidence>
<dbReference type="Pfam" id="PF08800">
    <property type="entry name" value="BT4734-like_N"/>
    <property type="match status" value="1"/>
</dbReference>
<sequence>MKESIFSFFNAPITNQVPNGVVCISQMHAYITTNEWLRERTDRVRAAGNDPKRFASLKRGLLPYVTPAGVFSYRKEDHLLVPSGEFVIDIDHLPSPEEATRWRDTLFEDERLRPDLAFISPSATGVKLIVPYRLSVTATIEWAFDEARKSAWEYLKWKYGLEADASNADLARACFLCHDPSALLRNSGLNS</sequence>
<evidence type="ECO:0000313" key="2">
    <source>
        <dbReference type="EMBL" id="RLT73975.1"/>
    </source>
</evidence>
<reference evidence="3 5" key="2">
    <citation type="submission" date="2019-04" db="EMBL/GenBank/DDBJ databases">
        <title>Microbes associate with the intestines of laboratory mice.</title>
        <authorList>
            <person name="Navarre W."/>
            <person name="Wong E."/>
            <person name="Huang K."/>
            <person name="Tropini C."/>
            <person name="Ng K."/>
            <person name="Yu B."/>
        </authorList>
    </citation>
    <scope>NUCLEOTIDE SEQUENCE [LARGE SCALE GENOMIC DNA]</scope>
    <source>
        <strain evidence="3 5">NM39_I3</strain>
    </source>
</reference>